<dbReference type="InterPro" id="IPR002577">
    <property type="entry name" value="HTH_HxlR"/>
</dbReference>
<evidence type="ECO:0000313" key="6">
    <source>
        <dbReference type="Proteomes" id="UP001500213"/>
    </source>
</evidence>
<organism evidence="5 6">
    <name type="scientific">Gryllotalpicola kribbensis</name>
    <dbReference type="NCBI Taxonomy" id="993084"/>
    <lineage>
        <taxon>Bacteria</taxon>
        <taxon>Bacillati</taxon>
        <taxon>Actinomycetota</taxon>
        <taxon>Actinomycetes</taxon>
        <taxon>Micrococcales</taxon>
        <taxon>Microbacteriaceae</taxon>
        <taxon>Gryllotalpicola</taxon>
    </lineage>
</organism>
<dbReference type="Pfam" id="PF01638">
    <property type="entry name" value="HxlR"/>
    <property type="match status" value="1"/>
</dbReference>
<dbReference type="Gene3D" id="1.10.10.10">
    <property type="entry name" value="Winged helix-like DNA-binding domain superfamily/Winged helix DNA-binding domain"/>
    <property type="match status" value="1"/>
</dbReference>
<dbReference type="SUPFAM" id="SSF46785">
    <property type="entry name" value="Winged helix' DNA-binding domain"/>
    <property type="match status" value="1"/>
</dbReference>
<dbReference type="PROSITE" id="PS51118">
    <property type="entry name" value="HTH_HXLR"/>
    <property type="match status" value="1"/>
</dbReference>
<protein>
    <recommendedName>
        <fullName evidence="4">HTH hxlR-type domain-containing protein</fullName>
    </recommendedName>
</protein>
<dbReference type="RefSeq" id="WP_344776020.1">
    <property type="nucleotide sequence ID" value="NZ_BAABBX010000014.1"/>
</dbReference>
<name>A0ABP8ASS6_9MICO</name>
<evidence type="ECO:0000256" key="2">
    <source>
        <dbReference type="ARBA" id="ARBA00023125"/>
    </source>
</evidence>
<proteinExistence type="predicted"/>
<keyword evidence="3" id="KW-0804">Transcription</keyword>
<evidence type="ECO:0000313" key="5">
    <source>
        <dbReference type="EMBL" id="GAA4189699.1"/>
    </source>
</evidence>
<keyword evidence="1" id="KW-0805">Transcription regulation</keyword>
<keyword evidence="6" id="KW-1185">Reference proteome</keyword>
<dbReference type="Proteomes" id="UP001500213">
    <property type="component" value="Unassembled WGS sequence"/>
</dbReference>
<evidence type="ECO:0000259" key="4">
    <source>
        <dbReference type="PROSITE" id="PS51118"/>
    </source>
</evidence>
<comment type="caution">
    <text evidence="5">The sequence shown here is derived from an EMBL/GenBank/DDBJ whole genome shotgun (WGS) entry which is preliminary data.</text>
</comment>
<dbReference type="InterPro" id="IPR036390">
    <property type="entry name" value="WH_DNA-bd_sf"/>
</dbReference>
<keyword evidence="2" id="KW-0238">DNA-binding</keyword>
<gene>
    <name evidence="5" type="ORF">GCM10022288_17920</name>
</gene>
<evidence type="ECO:0000256" key="3">
    <source>
        <dbReference type="ARBA" id="ARBA00023163"/>
    </source>
</evidence>
<feature type="domain" description="HTH hxlR-type" evidence="4">
    <location>
        <begin position="18"/>
        <end position="117"/>
    </location>
</feature>
<sequence length="120" mass="13544">MTIEELRTGWEQIDDDECRRATSIVELIGRRWSSAIMLAVARGATRFTEIVASVAGLSDRMLALRLKELEHAGLIDRIVEPTTPVTVRYALTPRGRDLLTALQPLVRYGQRWEAAESNHD</sequence>
<accession>A0ABP8ASS6</accession>
<reference evidence="6" key="1">
    <citation type="journal article" date="2019" name="Int. J. Syst. Evol. Microbiol.">
        <title>The Global Catalogue of Microorganisms (GCM) 10K type strain sequencing project: providing services to taxonomists for standard genome sequencing and annotation.</title>
        <authorList>
            <consortium name="The Broad Institute Genomics Platform"/>
            <consortium name="The Broad Institute Genome Sequencing Center for Infectious Disease"/>
            <person name="Wu L."/>
            <person name="Ma J."/>
        </authorList>
    </citation>
    <scope>NUCLEOTIDE SEQUENCE [LARGE SCALE GENOMIC DNA]</scope>
    <source>
        <strain evidence="6">JCM 17593</strain>
    </source>
</reference>
<evidence type="ECO:0000256" key="1">
    <source>
        <dbReference type="ARBA" id="ARBA00023015"/>
    </source>
</evidence>
<dbReference type="PANTHER" id="PTHR33204:SF37">
    <property type="entry name" value="HTH-TYPE TRANSCRIPTIONAL REGULATOR YODB"/>
    <property type="match status" value="1"/>
</dbReference>
<dbReference type="InterPro" id="IPR036388">
    <property type="entry name" value="WH-like_DNA-bd_sf"/>
</dbReference>
<dbReference type="EMBL" id="BAABBX010000014">
    <property type="protein sequence ID" value="GAA4189699.1"/>
    <property type="molecule type" value="Genomic_DNA"/>
</dbReference>
<dbReference type="PANTHER" id="PTHR33204">
    <property type="entry name" value="TRANSCRIPTIONAL REGULATOR, MARR FAMILY"/>
    <property type="match status" value="1"/>
</dbReference>